<comment type="caution">
    <text evidence="1">The sequence shown here is derived from an EMBL/GenBank/DDBJ whole genome shotgun (WGS) entry which is preliminary data.</text>
</comment>
<dbReference type="Proteomes" id="UP000299102">
    <property type="component" value="Unassembled WGS sequence"/>
</dbReference>
<evidence type="ECO:0000313" key="1">
    <source>
        <dbReference type="EMBL" id="GBP60946.1"/>
    </source>
</evidence>
<organism evidence="1 2">
    <name type="scientific">Eumeta variegata</name>
    <name type="common">Bagworm moth</name>
    <name type="synonym">Eumeta japonica</name>
    <dbReference type="NCBI Taxonomy" id="151549"/>
    <lineage>
        <taxon>Eukaryota</taxon>
        <taxon>Metazoa</taxon>
        <taxon>Ecdysozoa</taxon>
        <taxon>Arthropoda</taxon>
        <taxon>Hexapoda</taxon>
        <taxon>Insecta</taxon>
        <taxon>Pterygota</taxon>
        <taxon>Neoptera</taxon>
        <taxon>Endopterygota</taxon>
        <taxon>Lepidoptera</taxon>
        <taxon>Glossata</taxon>
        <taxon>Ditrysia</taxon>
        <taxon>Tineoidea</taxon>
        <taxon>Psychidae</taxon>
        <taxon>Oiketicinae</taxon>
        <taxon>Eumeta</taxon>
    </lineage>
</organism>
<protein>
    <submittedName>
        <fullName evidence="1">Uncharacterized protein</fullName>
    </submittedName>
</protein>
<proteinExistence type="predicted"/>
<sequence>MSGAAGADAGGRWRAAGARACFRRGGLISLNFVGAASSRLICVAATTAVDPLTRIRQKDDVAEYDTGTCSVNRTHGSRCVCGTRFAAARASTALNERASSLLLFNRLQNKEEAIGYLSRTYRKVVMFKKIVVVRYEDQWNSLTAYSEGAIYEQPFALEQCAGAAVAARRGPGADSGVPEAAAPTLTVIAALPRLSFSVRTLFNSAVP</sequence>
<dbReference type="AlphaFoldDB" id="A0A4C1XAW1"/>
<name>A0A4C1XAW1_EUMVA</name>
<reference evidence="1 2" key="1">
    <citation type="journal article" date="2019" name="Commun. Biol.">
        <title>The bagworm genome reveals a unique fibroin gene that provides high tensile strength.</title>
        <authorList>
            <person name="Kono N."/>
            <person name="Nakamura H."/>
            <person name="Ohtoshi R."/>
            <person name="Tomita M."/>
            <person name="Numata K."/>
            <person name="Arakawa K."/>
        </authorList>
    </citation>
    <scope>NUCLEOTIDE SEQUENCE [LARGE SCALE GENOMIC DNA]</scope>
</reference>
<dbReference type="EMBL" id="BGZK01000800">
    <property type="protein sequence ID" value="GBP60946.1"/>
    <property type="molecule type" value="Genomic_DNA"/>
</dbReference>
<gene>
    <name evidence="1" type="ORF">EVAR_51509_1</name>
</gene>
<accession>A0A4C1XAW1</accession>
<evidence type="ECO:0000313" key="2">
    <source>
        <dbReference type="Proteomes" id="UP000299102"/>
    </source>
</evidence>
<keyword evidence="2" id="KW-1185">Reference proteome</keyword>